<dbReference type="EMBL" id="BSDY01000009">
    <property type="protein sequence ID" value="GLI56657.1"/>
    <property type="molecule type" value="Genomic_DNA"/>
</dbReference>
<dbReference type="Proteomes" id="UP001144471">
    <property type="component" value="Unassembled WGS sequence"/>
</dbReference>
<keyword evidence="3" id="KW-1185">Reference proteome</keyword>
<dbReference type="Pfam" id="PF13545">
    <property type="entry name" value="HTH_Crp_2"/>
    <property type="match status" value="1"/>
</dbReference>
<organism evidence="2 3">
    <name type="scientific">Propionigenium maris DSM 9537</name>
    <dbReference type="NCBI Taxonomy" id="1123000"/>
    <lineage>
        <taxon>Bacteria</taxon>
        <taxon>Fusobacteriati</taxon>
        <taxon>Fusobacteriota</taxon>
        <taxon>Fusobacteriia</taxon>
        <taxon>Fusobacteriales</taxon>
        <taxon>Fusobacteriaceae</taxon>
        <taxon>Propionigenium</taxon>
    </lineage>
</organism>
<dbReference type="AlphaFoldDB" id="A0A9W6LNI9"/>
<dbReference type="GO" id="GO:0003677">
    <property type="term" value="F:DNA binding"/>
    <property type="evidence" value="ECO:0007669"/>
    <property type="project" value="InterPro"/>
</dbReference>
<dbReference type="Gene3D" id="2.60.120.10">
    <property type="entry name" value="Jelly Rolls"/>
    <property type="match status" value="1"/>
</dbReference>
<evidence type="ECO:0000313" key="3">
    <source>
        <dbReference type="Proteomes" id="UP001144471"/>
    </source>
</evidence>
<gene>
    <name evidence="2" type="ORF">PM10SUCC1_21710</name>
</gene>
<protein>
    <recommendedName>
        <fullName evidence="1">HTH crp-type domain-containing protein</fullName>
    </recommendedName>
</protein>
<dbReference type="RefSeq" id="WP_281835949.1">
    <property type="nucleotide sequence ID" value="NZ_BSDY01000009.1"/>
</dbReference>
<reference evidence="2" key="1">
    <citation type="submission" date="2022-12" db="EMBL/GenBank/DDBJ databases">
        <title>Reference genome sequencing for broad-spectrum identification of bacterial and archaeal isolates by mass spectrometry.</title>
        <authorList>
            <person name="Sekiguchi Y."/>
            <person name="Tourlousse D.M."/>
        </authorList>
    </citation>
    <scope>NUCLEOTIDE SEQUENCE</scope>
    <source>
        <strain evidence="2">10succ1</strain>
    </source>
</reference>
<sequence length="217" mass="25170">MNIERLPHLLPRLRREEVEFIKDNGLNDYFFLHNIAEETFFTPKAGSLYMVKEGGIIVYGYVDDHLEFNMDFDIGDCIGQADLFHRENIDFIIRGKPTAIILEIPAKKIMEKGDIKFLNFIYEKMLNKMVTNIIKLFKTYAAKVNFSNEQYFINFLLNNGGSFTFTSTEDLAYILHIELRTVQRVIKKLIGQGIIEKSKKTICITDEEAARDLISPK</sequence>
<evidence type="ECO:0000259" key="1">
    <source>
        <dbReference type="Pfam" id="PF13545"/>
    </source>
</evidence>
<proteinExistence type="predicted"/>
<dbReference type="InterPro" id="IPR014710">
    <property type="entry name" value="RmlC-like_jellyroll"/>
</dbReference>
<evidence type="ECO:0000313" key="2">
    <source>
        <dbReference type="EMBL" id="GLI56657.1"/>
    </source>
</evidence>
<dbReference type="SUPFAM" id="SSF46785">
    <property type="entry name" value="Winged helix' DNA-binding domain"/>
    <property type="match status" value="1"/>
</dbReference>
<accession>A0A9W6LNI9</accession>
<name>A0A9W6LNI9_9FUSO</name>
<feature type="domain" description="HTH crp-type" evidence="1">
    <location>
        <begin position="162"/>
        <end position="209"/>
    </location>
</feature>
<dbReference type="GO" id="GO:0006355">
    <property type="term" value="P:regulation of DNA-templated transcription"/>
    <property type="evidence" value="ECO:0007669"/>
    <property type="project" value="InterPro"/>
</dbReference>
<dbReference type="InterPro" id="IPR012318">
    <property type="entry name" value="HTH_CRP"/>
</dbReference>
<comment type="caution">
    <text evidence="2">The sequence shown here is derived from an EMBL/GenBank/DDBJ whole genome shotgun (WGS) entry which is preliminary data.</text>
</comment>
<dbReference type="InterPro" id="IPR036390">
    <property type="entry name" value="WH_DNA-bd_sf"/>
</dbReference>